<evidence type="ECO:0000313" key="14">
    <source>
        <dbReference type="EMBL" id="OGF21261.1"/>
    </source>
</evidence>
<evidence type="ECO:0000313" key="15">
    <source>
        <dbReference type="Proteomes" id="UP000178323"/>
    </source>
</evidence>
<dbReference type="PANTHER" id="PTHR30307:SF0">
    <property type="entry name" value="S-ADENOSYLMETHIONINE:TRNA RIBOSYLTRANSFERASE-ISOMERASE"/>
    <property type="match status" value="1"/>
</dbReference>
<dbReference type="EMBL" id="MFFS01000066">
    <property type="protein sequence ID" value="OGF21261.1"/>
    <property type="molecule type" value="Genomic_DNA"/>
</dbReference>
<accession>A0A1F5S4Q3</accession>
<dbReference type="UniPathway" id="UPA00392"/>
<dbReference type="GO" id="GO:0005737">
    <property type="term" value="C:cytoplasm"/>
    <property type="evidence" value="ECO:0007669"/>
    <property type="project" value="UniProtKB-SubCell"/>
</dbReference>
<dbReference type="HAMAP" id="MF_00113">
    <property type="entry name" value="QueA"/>
    <property type="match status" value="1"/>
</dbReference>
<comment type="similarity">
    <text evidence="9 13">Belongs to the QueA family.</text>
</comment>
<protein>
    <recommendedName>
        <fullName evidence="11 13">S-adenosylmethionine:tRNA ribosyltransferase-isomerase</fullName>
        <ecNumber evidence="10 13">2.4.99.17</ecNumber>
    </recommendedName>
    <alternativeName>
        <fullName evidence="12 13">Queuosine biosynthesis protein QueA</fullName>
    </alternativeName>
</protein>
<evidence type="ECO:0000256" key="3">
    <source>
        <dbReference type="ARBA" id="ARBA00011245"/>
    </source>
</evidence>
<keyword evidence="7 13" id="KW-0671">Queuosine biosynthesis</keyword>
<dbReference type="AlphaFoldDB" id="A0A1F5S4Q3"/>
<dbReference type="InterPro" id="IPR042118">
    <property type="entry name" value="QueA_dom1"/>
</dbReference>
<comment type="caution">
    <text evidence="14">The sequence shown here is derived from an EMBL/GenBank/DDBJ whole genome shotgun (WGS) entry which is preliminary data.</text>
</comment>
<keyword evidence="4 13" id="KW-0963">Cytoplasm</keyword>
<keyword evidence="6 13" id="KW-0949">S-adenosyl-L-methionine</keyword>
<comment type="subcellular location">
    <subcellularLocation>
        <location evidence="1 13">Cytoplasm</location>
    </subcellularLocation>
</comment>
<evidence type="ECO:0000256" key="4">
    <source>
        <dbReference type="ARBA" id="ARBA00022490"/>
    </source>
</evidence>
<dbReference type="InterPro" id="IPR036100">
    <property type="entry name" value="QueA_sf"/>
</dbReference>
<dbReference type="SUPFAM" id="SSF111337">
    <property type="entry name" value="QueA-like"/>
    <property type="match status" value="1"/>
</dbReference>
<dbReference type="Pfam" id="PF02547">
    <property type="entry name" value="Queuosine_synth"/>
    <property type="match status" value="1"/>
</dbReference>
<evidence type="ECO:0000256" key="10">
    <source>
        <dbReference type="ARBA" id="ARBA00066503"/>
    </source>
</evidence>
<evidence type="ECO:0000256" key="13">
    <source>
        <dbReference type="HAMAP-Rule" id="MF_00113"/>
    </source>
</evidence>
<reference evidence="14 15" key="1">
    <citation type="journal article" date="2016" name="Nat. Commun.">
        <title>Thousands of microbial genomes shed light on interconnected biogeochemical processes in an aquifer system.</title>
        <authorList>
            <person name="Anantharaman K."/>
            <person name="Brown C.T."/>
            <person name="Hug L.A."/>
            <person name="Sharon I."/>
            <person name="Castelle C.J."/>
            <person name="Probst A.J."/>
            <person name="Thomas B.C."/>
            <person name="Singh A."/>
            <person name="Wilkins M.J."/>
            <person name="Karaoz U."/>
            <person name="Brodie E.L."/>
            <person name="Williams K.H."/>
            <person name="Hubbard S.S."/>
            <person name="Banfield J.F."/>
        </authorList>
    </citation>
    <scope>NUCLEOTIDE SEQUENCE [LARGE SCALE GENOMIC DNA]</scope>
</reference>
<dbReference type="NCBIfam" id="NF001140">
    <property type="entry name" value="PRK00147.1"/>
    <property type="match status" value="1"/>
</dbReference>
<comment type="subunit">
    <text evidence="3 13">Monomer.</text>
</comment>
<dbReference type="GO" id="GO:0051075">
    <property type="term" value="F:S-adenosylmethionine:tRNA ribosyltransferase-isomerase activity"/>
    <property type="evidence" value="ECO:0007669"/>
    <property type="project" value="UniProtKB-EC"/>
</dbReference>
<dbReference type="Gene3D" id="2.40.10.240">
    <property type="entry name" value="QueA-like"/>
    <property type="match status" value="1"/>
</dbReference>
<evidence type="ECO:0000256" key="5">
    <source>
        <dbReference type="ARBA" id="ARBA00022679"/>
    </source>
</evidence>
<name>A0A1F5S4Q3_9BACT</name>
<dbReference type="Gene3D" id="3.40.1780.10">
    <property type="entry name" value="QueA-like"/>
    <property type="match status" value="1"/>
</dbReference>
<proteinExistence type="inferred from homology"/>
<sequence>MKLSEFDYNLPKHFIAQTPCEPRDHSKLMVLDRAAGKIEHKKFYDIGEFLKKGDVLVVNNSKVMAARLFGRKSTGAQVEILLLSDISKDRNMGLIKQESKTRGTISPRNDADSNAEFTRKNIWQVLVRSAKRLRAGDEIMIDKEKTTPNPSLVRRGVYPIKMKILKELEEGIRLVQFNEDIVKDLDAIGTVPLPPYIKSDNVNTFKERYQTVYSKILGSAAAPTAGLHFTPELITNLKKKGVIFKEVLLHIGLDTFRPMAVENIEEHKIHKEYCELDEKTAEFLTKAKKDGRRIIAVGTTAARVLESVFDQNGKFKPFKGWTGIFIYPGYKFKAIDALITNFHLPKSSLLLMVSAFCGNDNGRKLIIKAYEEAKNHNYRFFSFGDAMMIV</sequence>
<dbReference type="Proteomes" id="UP000178323">
    <property type="component" value="Unassembled WGS sequence"/>
</dbReference>
<dbReference type="GO" id="GO:0008616">
    <property type="term" value="P:tRNA queuosine(34) biosynthetic process"/>
    <property type="evidence" value="ECO:0007669"/>
    <property type="project" value="UniProtKB-UniRule"/>
</dbReference>
<evidence type="ECO:0000256" key="7">
    <source>
        <dbReference type="ARBA" id="ARBA00022785"/>
    </source>
</evidence>
<dbReference type="EC" id="2.4.99.17" evidence="10 13"/>
<dbReference type="STRING" id="1797985.A2Y83_04310"/>
<comment type="function">
    <text evidence="13">Transfers and isomerizes the ribose moiety from AdoMet to the 7-aminomethyl group of 7-deazaguanine (preQ1-tRNA) to give epoxyqueuosine (oQ-tRNA).</text>
</comment>
<evidence type="ECO:0000256" key="11">
    <source>
        <dbReference type="ARBA" id="ARBA00069325"/>
    </source>
</evidence>
<dbReference type="FunFam" id="3.40.1780.10:FF:000001">
    <property type="entry name" value="S-adenosylmethionine:tRNA ribosyltransferase-isomerase"/>
    <property type="match status" value="1"/>
</dbReference>
<comment type="catalytic activity">
    <reaction evidence="8 13">
        <text>7-aminomethyl-7-carbaguanosine(34) in tRNA + S-adenosyl-L-methionine = epoxyqueuosine(34) in tRNA + adenine + L-methionine + 2 H(+)</text>
        <dbReference type="Rhea" id="RHEA:32155"/>
        <dbReference type="Rhea" id="RHEA-COMP:10342"/>
        <dbReference type="Rhea" id="RHEA-COMP:18582"/>
        <dbReference type="ChEBI" id="CHEBI:15378"/>
        <dbReference type="ChEBI" id="CHEBI:16708"/>
        <dbReference type="ChEBI" id="CHEBI:57844"/>
        <dbReference type="ChEBI" id="CHEBI:59789"/>
        <dbReference type="ChEBI" id="CHEBI:82833"/>
        <dbReference type="ChEBI" id="CHEBI:194443"/>
        <dbReference type="EC" id="2.4.99.17"/>
    </reaction>
</comment>
<keyword evidence="14" id="KW-0413">Isomerase</keyword>
<evidence type="ECO:0000256" key="8">
    <source>
        <dbReference type="ARBA" id="ARBA00052751"/>
    </source>
</evidence>
<evidence type="ECO:0000256" key="9">
    <source>
        <dbReference type="ARBA" id="ARBA00061210"/>
    </source>
</evidence>
<evidence type="ECO:0000256" key="12">
    <source>
        <dbReference type="ARBA" id="ARBA00076160"/>
    </source>
</evidence>
<evidence type="ECO:0000256" key="6">
    <source>
        <dbReference type="ARBA" id="ARBA00022691"/>
    </source>
</evidence>
<dbReference type="NCBIfam" id="TIGR00113">
    <property type="entry name" value="queA"/>
    <property type="match status" value="1"/>
</dbReference>
<evidence type="ECO:0000256" key="1">
    <source>
        <dbReference type="ARBA" id="ARBA00004496"/>
    </source>
</evidence>
<dbReference type="PANTHER" id="PTHR30307">
    <property type="entry name" value="S-ADENOSYLMETHIONINE:TRNA RIBOSYLTRANSFERASE-ISOMERASE"/>
    <property type="match status" value="1"/>
</dbReference>
<evidence type="ECO:0000256" key="2">
    <source>
        <dbReference type="ARBA" id="ARBA00004691"/>
    </source>
</evidence>
<keyword evidence="5 13" id="KW-0808">Transferase</keyword>
<comment type="pathway">
    <text evidence="2 13">tRNA modification; tRNA-queuosine biosynthesis.</text>
</comment>
<dbReference type="InterPro" id="IPR003699">
    <property type="entry name" value="QueA"/>
</dbReference>
<gene>
    <name evidence="13" type="primary">queA</name>
    <name evidence="14" type="ORF">A2Y83_04310</name>
</gene>
<organism evidence="14 15">
    <name type="scientific">Candidatus Falkowbacteria bacterium RBG_13_39_14</name>
    <dbReference type="NCBI Taxonomy" id="1797985"/>
    <lineage>
        <taxon>Bacteria</taxon>
        <taxon>Candidatus Falkowiibacteriota</taxon>
    </lineage>
</organism>
<dbReference type="InterPro" id="IPR042119">
    <property type="entry name" value="QueA_dom2"/>
</dbReference>